<organism evidence="2 3">
    <name type="scientific">Microbacterium betulae</name>
    <dbReference type="NCBI Taxonomy" id="2981139"/>
    <lineage>
        <taxon>Bacteria</taxon>
        <taxon>Bacillati</taxon>
        <taxon>Actinomycetota</taxon>
        <taxon>Actinomycetes</taxon>
        <taxon>Micrococcales</taxon>
        <taxon>Microbacteriaceae</taxon>
        <taxon>Microbacterium</taxon>
    </lineage>
</organism>
<dbReference type="RefSeq" id="WP_317140274.1">
    <property type="nucleotide sequence ID" value="NZ_CP118157.1"/>
</dbReference>
<keyword evidence="3" id="KW-1185">Reference proteome</keyword>
<evidence type="ECO:0000313" key="2">
    <source>
        <dbReference type="EMBL" id="WOF23803.1"/>
    </source>
</evidence>
<reference evidence="2 3" key="1">
    <citation type="submission" date="2023-02" db="EMBL/GenBank/DDBJ databases">
        <title>Microbacterium betulae sp. nov., isolated from birch wood.</title>
        <authorList>
            <person name="Pasciak M."/>
            <person name="Pawlik K.J."/>
            <person name="Martynowski D."/>
            <person name="Laczmanski L."/>
            <person name="Ciekot J."/>
            <person name="Szponar B."/>
            <person name="Wojcik-Fatla A."/>
            <person name="Mackiewicz B."/>
            <person name="Farian E."/>
            <person name="Cholewa G."/>
            <person name="Cholewa A."/>
            <person name="Dutkiewicz J."/>
        </authorList>
    </citation>
    <scope>NUCLEOTIDE SEQUENCE [LARGE SCALE GENOMIC DNA]</scope>
    <source>
        <strain evidence="2 3">AB</strain>
    </source>
</reference>
<feature type="transmembrane region" description="Helical" evidence="1">
    <location>
        <begin position="66"/>
        <end position="85"/>
    </location>
</feature>
<accession>A0AA97FIY6</accession>
<dbReference type="EMBL" id="CP118157">
    <property type="protein sequence ID" value="WOF23803.1"/>
    <property type="molecule type" value="Genomic_DNA"/>
</dbReference>
<feature type="transmembrane region" description="Helical" evidence="1">
    <location>
        <begin position="12"/>
        <end position="35"/>
    </location>
</feature>
<sequence length="87" mass="9115">MATSIRRARHRRIAVTALVSVCVAAFFTVVLLLNITIAHEPLAALPLVAAIVVLAVMPWEESLGFLFATTVGILAVAFGCAALAVTL</sequence>
<evidence type="ECO:0000256" key="1">
    <source>
        <dbReference type="SAM" id="Phobius"/>
    </source>
</evidence>
<dbReference type="AlphaFoldDB" id="A0AA97FIY6"/>
<keyword evidence="1" id="KW-1133">Transmembrane helix</keyword>
<protein>
    <submittedName>
        <fullName evidence="2">Uncharacterized protein</fullName>
    </submittedName>
</protein>
<keyword evidence="1" id="KW-0472">Membrane</keyword>
<dbReference type="KEGG" id="mbet:N8K70_03745"/>
<feature type="transmembrane region" description="Helical" evidence="1">
    <location>
        <begin position="41"/>
        <end position="59"/>
    </location>
</feature>
<keyword evidence="1" id="KW-0812">Transmembrane</keyword>
<proteinExistence type="predicted"/>
<gene>
    <name evidence="2" type="ORF">N8K70_03745</name>
</gene>
<dbReference type="Proteomes" id="UP001305498">
    <property type="component" value="Chromosome"/>
</dbReference>
<evidence type="ECO:0000313" key="3">
    <source>
        <dbReference type="Proteomes" id="UP001305498"/>
    </source>
</evidence>
<name>A0AA97FIY6_9MICO</name>